<comment type="caution">
    <text evidence="2">The sequence shown here is derived from an EMBL/GenBank/DDBJ whole genome shotgun (WGS) entry which is preliminary data.</text>
</comment>
<feature type="region of interest" description="Disordered" evidence="1">
    <location>
        <begin position="20"/>
        <end position="43"/>
    </location>
</feature>
<feature type="compositionally biased region" description="Basic residues" evidence="1">
    <location>
        <begin position="131"/>
        <end position="143"/>
    </location>
</feature>
<feature type="compositionally biased region" description="Basic and acidic residues" evidence="1">
    <location>
        <begin position="20"/>
        <end position="33"/>
    </location>
</feature>
<accession>A0A1Z8JLJ9</accession>
<evidence type="ECO:0000313" key="3">
    <source>
        <dbReference type="Proteomes" id="UP000195871"/>
    </source>
</evidence>
<proteinExistence type="predicted"/>
<evidence type="ECO:0000313" key="2">
    <source>
        <dbReference type="EMBL" id="OUT21461.1"/>
    </source>
</evidence>
<sequence length="177" mass="20292">MSGSLSDRVSSMKFMQVAGDRHRTIAKEEADSQKKKKMQDFSEWSLPMTSKTLKVLKSKSKRIPKVGYTNINTMLPRISKDINHQIIGRKTMDSSVEEIVKKPTLNSEDVRNHENREVTTKGKTEEEEKPKKSKKGKKSKKSKLMSDFQLKSDDEFDPTEVELSSKSLLDLWKAKKS</sequence>
<dbReference type="VEuPathDB" id="FungiDB:C5L36_0B04860"/>
<protein>
    <submittedName>
        <fullName evidence="2">Uncharacterized protein</fullName>
    </submittedName>
</protein>
<dbReference type="Proteomes" id="UP000195871">
    <property type="component" value="Unassembled WGS sequence"/>
</dbReference>
<feature type="region of interest" description="Disordered" evidence="1">
    <location>
        <begin position="101"/>
        <end position="161"/>
    </location>
</feature>
<dbReference type="AlphaFoldDB" id="A0A1Z8JLJ9"/>
<reference evidence="2 3" key="1">
    <citation type="submission" date="2017-05" db="EMBL/GenBank/DDBJ databases">
        <title>The Genome Sequence of Candida krusei Ckrusei653.</title>
        <authorList>
            <person name="Cuomo C."/>
            <person name="Forche A."/>
            <person name="Young S."/>
            <person name="Abouelleil A."/>
            <person name="Cao P."/>
            <person name="Chapman S."/>
            <person name="Cusick C."/>
            <person name="Shea T."/>
            <person name="Nusbaum C."/>
            <person name="Birren B."/>
        </authorList>
    </citation>
    <scope>NUCLEOTIDE SEQUENCE [LARGE SCALE GENOMIC DNA]</scope>
    <source>
        <strain evidence="2 3">Ckrusei653</strain>
    </source>
</reference>
<gene>
    <name evidence="2" type="ORF">CAS74_003579</name>
</gene>
<dbReference type="EMBL" id="NHMM01000005">
    <property type="protein sequence ID" value="OUT21461.1"/>
    <property type="molecule type" value="Genomic_DNA"/>
</dbReference>
<organism evidence="2 3">
    <name type="scientific">Pichia kudriavzevii</name>
    <name type="common">Yeast</name>
    <name type="synonym">Issatchenkia orientalis</name>
    <dbReference type="NCBI Taxonomy" id="4909"/>
    <lineage>
        <taxon>Eukaryota</taxon>
        <taxon>Fungi</taxon>
        <taxon>Dikarya</taxon>
        <taxon>Ascomycota</taxon>
        <taxon>Saccharomycotina</taxon>
        <taxon>Pichiomycetes</taxon>
        <taxon>Pichiales</taxon>
        <taxon>Pichiaceae</taxon>
        <taxon>Pichia</taxon>
    </lineage>
</organism>
<feature type="compositionally biased region" description="Basic and acidic residues" evidence="1">
    <location>
        <begin position="108"/>
        <end position="130"/>
    </location>
</feature>
<name>A0A1Z8JLJ9_PICKU</name>
<dbReference type="Pfam" id="PF10175">
    <property type="entry name" value="MPP6"/>
    <property type="match status" value="1"/>
</dbReference>
<evidence type="ECO:0000256" key="1">
    <source>
        <dbReference type="SAM" id="MobiDB-lite"/>
    </source>
</evidence>